<proteinExistence type="predicted"/>
<accession>A0A0C1U149</accession>
<dbReference type="SUPFAM" id="SSF54427">
    <property type="entry name" value="NTF2-like"/>
    <property type="match status" value="1"/>
</dbReference>
<dbReference type="Gene3D" id="3.10.450.50">
    <property type="match status" value="1"/>
</dbReference>
<organism evidence="2 3">
    <name type="scientific">Geobacter soli</name>
    <dbReference type="NCBI Taxonomy" id="1510391"/>
    <lineage>
        <taxon>Bacteria</taxon>
        <taxon>Pseudomonadati</taxon>
        <taxon>Thermodesulfobacteriota</taxon>
        <taxon>Desulfuromonadia</taxon>
        <taxon>Geobacterales</taxon>
        <taxon>Geobacteraceae</taxon>
        <taxon>Geobacter</taxon>
    </lineage>
</organism>
<comment type="caution">
    <text evidence="2">The sequence shown here is derived from an EMBL/GenBank/DDBJ whole genome shotgun (WGS) entry which is preliminary data.</text>
</comment>
<protein>
    <recommendedName>
        <fullName evidence="4">Lipoprotein</fullName>
    </recommendedName>
</protein>
<evidence type="ECO:0000256" key="1">
    <source>
        <dbReference type="SAM" id="SignalP"/>
    </source>
</evidence>
<feature type="signal peptide" evidence="1">
    <location>
        <begin position="1"/>
        <end position="21"/>
    </location>
</feature>
<keyword evidence="3" id="KW-1185">Reference proteome</keyword>
<dbReference type="RefSeq" id="WP_039643269.1">
    <property type="nucleotide sequence ID" value="NZ_JXBL01000001.1"/>
</dbReference>
<gene>
    <name evidence="2" type="ORF">SE37_01975</name>
</gene>
<evidence type="ECO:0000313" key="2">
    <source>
        <dbReference type="EMBL" id="KIE41485.1"/>
    </source>
</evidence>
<dbReference type="Proteomes" id="UP000031433">
    <property type="component" value="Unassembled WGS sequence"/>
</dbReference>
<feature type="chain" id="PRO_5002157386" description="Lipoprotein" evidence="1">
    <location>
        <begin position="22"/>
        <end position="158"/>
    </location>
</feature>
<evidence type="ECO:0008006" key="4">
    <source>
        <dbReference type="Google" id="ProtNLM"/>
    </source>
</evidence>
<dbReference type="AlphaFoldDB" id="A0A0C1U149"/>
<keyword evidence="1" id="KW-0732">Signal</keyword>
<dbReference type="EMBL" id="JXBL01000001">
    <property type="protein sequence ID" value="KIE41485.1"/>
    <property type="molecule type" value="Genomic_DNA"/>
</dbReference>
<reference evidence="2 3" key="1">
    <citation type="submission" date="2015-01" db="EMBL/GenBank/DDBJ databases">
        <title>Genome sequence of the anaerobic bacterium Geobacter soli GSS01, a dissimilatory Fe(III) reducer from soil.</title>
        <authorList>
            <person name="Yang G."/>
            <person name="Zhou S."/>
        </authorList>
    </citation>
    <scope>NUCLEOTIDE SEQUENCE [LARGE SCALE GENOMIC DNA]</scope>
    <source>
        <strain evidence="2 3">GSS01</strain>
    </source>
</reference>
<sequence>MKAYSAGLFLLLACALLPACAGLQIGGGGDSPSAVAMTSHAQVRQTIDRLIAAYEAKDSRGFSELVSERYTGEAAILETAVRRDFSANHNLAIRYTVNNITLDDGGKAFAAITFTRSWTDVKTARTMNETRETSLVFIRENGTYRLYSQNVPPLFGLH</sequence>
<evidence type="ECO:0000313" key="3">
    <source>
        <dbReference type="Proteomes" id="UP000031433"/>
    </source>
</evidence>
<name>A0A0C1U149_9BACT</name>
<dbReference type="InterPro" id="IPR032710">
    <property type="entry name" value="NTF2-like_dom_sf"/>
</dbReference>